<evidence type="ECO:0000313" key="2">
    <source>
        <dbReference type="EMBL" id="GBO05742.1"/>
    </source>
</evidence>
<evidence type="ECO:0000256" key="1">
    <source>
        <dbReference type="SAM" id="MobiDB-lite"/>
    </source>
</evidence>
<comment type="caution">
    <text evidence="2">The sequence shown here is derived from an EMBL/GenBank/DDBJ whole genome shotgun (WGS) entry which is preliminary data.</text>
</comment>
<proteinExistence type="predicted"/>
<dbReference type="AlphaFoldDB" id="A0A4Y2TZI1"/>
<name>A0A4Y2TZI1_ARAVE</name>
<feature type="region of interest" description="Disordered" evidence="1">
    <location>
        <begin position="64"/>
        <end position="90"/>
    </location>
</feature>
<dbReference type="EMBL" id="BGPR01032260">
    <property type="protein sequence ID" value="GBO05742.1"/>
    <property type="molecule type" value="Genomic_DNA"/>
</dbReference>
<reference evidence="2 3" key="1">
    <citation type="journal article" date="2019" name="Sci. Rep.">
        <title>Orb-weaving spider Araneus ventricosus genome elucidates the spidroin gene catalogue.</title>
        <authorList>
            <person name="Kono N."/>
            <person name="Nakamura H."/>
            <person name="Ohtoshi R."/>
            <person name="Moran D.A.P."/>
            <person name="Shinohara A."/>
            <person name="Yoshida Y."/>
            <person name="Fujiwara M."/>
            <person name="Mori M."/>
            <person name="Tomita M."/>
            <person name="Arakawa K."/>
        </authorList>
    </citation>
    <scope>NUCLEOTIDE SEQUENCE [LARGE SCALE GENOMIC DNA]</scope>
</reference>
<keyword evidence="3" id="KW-1185">Reference proteome</keyword>
<gene>
    <name evidence="2" type="ORF">AVEN_211030_1</name>
</gene>
<protein>
    <submittedName>
        <fullName evidence="2">Uncharacterized protein</fullName>
    </submittedName>
</protein>
<evidence type="ECO:0000313" key="3">
    <source>
        <dbReference type="Proteomes" id="UP000499080"/>
    </source>
</evidence>
<sequence length="90" mass="10292">MDTRTYGDVIRAIITFLGSQHYLKRVEFDQCFFGYQEGVEILKNLTQSSRDSLNHLVLRGFVPSEPKNTDQDSTAAQSLTMLDLPRLKKP</sequence>
<accession>A0A4Y2TZI1</accession>
<organism evidence="2 3">
    <name type="scientific">Araneus ventricosus</name>
    <name type="common">Orbweaver spider</name>
    <name type="synonym">Epeira ventricosa</name>
    <dbReference type="NCBI Taxonomy" id="182803"/>
    <lineage>
        <taxon>Eukaryota</taxon>
        <taxon>Metazoa</taxon>
        <taxon>Ecdysozoa</taxon>
        <taxon>Arthropoda</taxon>
        <taxon>Chelicerata</taxon>
        <taxon>Arachnida</taxon>
        <taxon>Araneae</taxon>
        <taxon>Araneomorphae</taxon>
        <taxon>Entelegynae</taxon>
        <taxon>Araneoidea</taxon>
        <taxon>Araneidae</taxon>
        <taxon>Araneus</taxon>
    </lineage>
</organism>
<feature type="compositionally biased region" description="Polar residues" evidence="1">
    <location>
        <begin position="71"/>
        <end position="80"/>
    </location>
</feature>
<dbReference type="Proteomes" id="UP000499080">
    <property type="component" value="Unassembled WGS sequence"/>
</dbReference>